<dbReference type="Pfam" id="PF05960">
    <property type="entry name" value="DUF885"/>
    <property type="match status" value="1"/>
</dbReference>
<feature type="chain" id="PRO_5045841164" evidence="1">
    <location>
        <begin position="31"/>
        <end position="597"/>
    </location>
</feature>
<dbReference type="EMBL" id="JAQQXP010000002">
    <property type="protein sequence ID" value="MDC8831964.1"/>
    <property type="molecule type" value="Genomic_DNA"/>
</dbReference>
<sequence>MNRLNHLARIMTLSALLAASGLTITSCSSATVAHGDSSATNANSRFETLYQAEWAWRQNKSTSDENTDDNYASSSLPDVSIAAQQQRLARWQSTLDTLDSIDVSALSEANQVNYAVYRLQIETLIADQQFKTYEKPLLGDTAFWSNLAYQARKTFRHEQDFDNYLAWLQDMPRYFDQQIANMRLGLARQFTLPEISLQGRDASVISVVNAKGKDNLYFQPFTKIPASISSAKHAELKARAQAVIAEYVIPAHQRLLTFLQEQYIPNAQPSIAGYDLPDGKAYYQAQIKKYTTLALTAEEIHQIGLAEVAKIRQRMHDVMKEVSFDGNLQDFLTFLRTDEQFYVDTPQALLDRAAWTAKEFDGVADDWFGHLPRKRFAIIPVPDDIAPFYTAGRGGPGVYLVNTYDLPSRPLYSLPALTLHESAPGHAFQMPLSLENNAIPEFRRQSYISAFGEGWALYSELLGEEMGLYHTPYEIFGMLSYQMWRAARLVVDTGIHAKGWSRQQAQDFMKANTALSVHEITTEVDRYIAWPGQALSYYLGQMAIVEHRAAAEKALGADFDIRHFHDMILQMGSVPLAVLEQRVERFIAEGGPSPYQE</sequence>
<dbReference type="Proteomes" id="UP001218788">
    <property type="component" value="Unassembled WGS sequence"/>
</dbReference>
<dbReference type="PROSITE" id="PS51257">
    <property type="entry name" value="PROKAR_LIPOPROTEIN"/>
    <property type="match status" value="1"/>
</dbReference>
<reference evidence="2 3" key="1">
    <citation type="submission" date="2022-10" db="EMBL/GenBank/DDBJ databases">
        <title>Alteromonas sp. chi3 Genome sequencing.</title>
        <authorList>
            <person name="Park S."/>
        </authorList>
    </citation>
    <scope>NUCLEOTIDE SEQUENCE [LARGE SCALE GENOMIC DNA]</scope>
    <source>
        <strain evidence="3">chi3</strain>
    </source>
</reference>
<protein>
    <submittedName>
        <fullName evidence="2">DUF885 family protein</fullName>
    </submittedName>
</protein>
<dbReference type="RefSeq" id="WP_273641748.1">
    <property type="nucleotide sequence ID" value="NZ_JAQQXP010000002.1"/>
</dbReference>
<keyword evidence="1" id="KW-0732">Signal</keyword>
<comment type="caution">
    <text evidence="2">The sequence shown here is derived from an EMBL/GenBank/DDBJ whole genome shotgun (WGS) entry which is preliminary data.</text>
</comment>
<organism evidence="2 3">
    <name type="scientific">Alteromonas gilva</name>
    <dbReference type="NCBI Taxonomy" id="2987522"/>
    <lineage>
        <taxon>Bacteria</taxon>
        <taxon>Pseudomonadati</taxon>
        <taxon>Pseudomonadota</taxon>
        <taxon>Gammaproteobacteria</taxon>
        <taxon>Alteromonadales</taxon>
        <taxon>Alteromonadaceae</taxon>
        <taxon>Alteromonas/Salinimonas group</taxon>
        <taxon>Alteromonas</taxon>
    </lineage>
</organism>
<dbReference type="InterPro" id="IPR010281">
    <property type="entry name" value="DUF885"/>
</dbReference>
<gene>
    <name evidence="2" type="ORF">OIK42_14490</name>
</gene>
<evidence type="ECO:0000313" key="2">
    <source>
        <dbReference type="EMBL" id="MDC8831964.1"/>
    </source>
</evidence>
<dbReference type="PANTHER" id="PTHR33361:SF2">
    <property type="entry name" value="DUF885 DOMAIN-CONTAINING PROTEIN"/>
    <property type="match status" value="1"/>
</dbReference>
<evidence type="ECO:0000256" key="1">
    <source>
        <dbReference type="SAM" id="SignalP"/>
    </source>
</evidence>
<keyword evidence="3" id="KW-1185">Reference proteome</keyword>
<feature type="signal peptide" evidence="1">
    <location>
        <begin position="1"/>
        <end position="30"/>
    </location>
</feature>
<name>A0ABT5L4I9_9ALTE</name>
<dbReference type="PANTHER" id="PTHR33361">
    <property type="entry name" value="GLR0591 PROTEIN"/>
    <property type="match status" value="1"/>
</dbReference>
<proteinExistence type="predicted"/>
<accession>A0ABT5L4I9</accession>
<evidence type="ECO:0000313" key="3">
    <source>
        <dbReference type="Proteomes" id="UP001218788"/>
    </source>
</evidence>